<reference evidence="4" key="1">
    <citation type="submission" date="2023-03" db="EMBL/GenBank/DDBJ databases">
        <title>Amycolatopsis taiwanensis NBRC 103393.</title>
        <authorList>
            <person name="Ichikawa N."/>
            <person name="Sato H."/>
            <person name="Tonouchi N."/>
        </authorList>
    </citation>
    <scope>NUCLEOTIDE SEQUENCE</scope>
    <source>
        <strain evidence="4">NBRC 103393</strain>
    </source>
</reference>
<evidence type="ECO:0000256" key="1">
    <source>
        <dbReference type="ARBA" id="ARBA00023125"/>
    </source>
</evidence>
<dbReference type="Pfam" id="PF17940">
    <property type="entry name" value="TetR_C_31"/>
    <property type="match status" value="1"/>
</dbReference>
<dbReference type="RefSeq" id="WP_027943899.1">
    <property type="nucleotide sequence ID" value="NZ_BSTI01000022.1"/>
</dbReference>
<dbReference type="GO" id="GO:0000976">
    <property type="term" value="F:transcription cis-regulatory region binding"/>
    <property type="evidence" value="ECO:0007669"/>
    <property type="project" value="TreeGrafter"/>
</dbReference>
<dbReference type="AlphaFoldDB" id="A0A9W6R8P2"/>
<dbReference type="PANTHER" id="PTHR30055:SF231">
    <property type="entry name" value="TRANSCRIPTIONAL REGULATORY PROTEIN (PROBABLY DEOR-FAMILY)-RELATED"/>
    <property type="match status" value="1"/>
</dbReference>
<dbReference type="Proteomes" id="UP001165136">
    <property type="component" value="Unassembled WGS sequence"/>
</dbReference>
<accession>A0A9W6R8P2</accession>
<keyword evidence="5" id="KW-1185">Reference proteome</keyword>
<name>A0A9W6R8P2_9PSEU</name>
<evidence type="ECO:0000259" key="3">
    <source>
        <dbReference type="PROSITE" id="PS50977"/>
    </source>
</evidence>
<proteinExistence type="predicted"/>
<dbReference type="PANTHER" id="PTHR30055">
    <property type="entry name" value="HTH-TYPE TRANSCRIPTIONAL REGULATOR RUTR"/>
    <property type="match status" value="1"/>
</dbReference>
<dbReference type="PROSITE" id="PS50977">
    <property type="entry name" value="HTH_TETR_2"/>
    <property type="match status" value="1"/>
</dbReference>
<organism evidence="4 5">
    <name type="scientific">Amycolatopsis taiwanensis</name>
    <dbReference type="NCBI Taxonomy" id="342230"/>
    <lineage>
        <taxon>Bacteria</taxon>
        <taxon>Bacillati</taxon>
        <taxon>Actinomycetota</taxon>
        <taxon>Actinomycetes</taxon>
        <taxon>Pseudonocardiales</taxon>
        <taxon>Pseudonocardiaceae</taxon>
        <taxon>Amycolatopsis</taxon>
    </lineage>
</organism>
<dbReference type="SUPFAM" id="SSF46689">
    <property type="entry name" value="Homeodomain-like"/>
    <property type="match status" value="1"/>
</dbReference>
<evidence type="ECO:0000313" key="4">
    <source>
        <dbReference type="EMBL" id="GLY70320.1"/>
    </source>
</evidence>
<sequence length="200" mass="22138">MATQQNAGSRRARRNDPDRRSRIAHAAIEVVAKHGIDGLTHRAVAAIAGVPLGSMTYHFTTLDDLLEVALQQAADDNVSHLREWERSLAPDADFAAALAELVMRYVQEEHPHTVVEYDLYVAALHRPRLRAASSAWDGALISLFSSRTDELTGRLLAGLFCGLLLQAAVAYPPPSYEEVEDLFRRAIDGPPQKSRPRHVR</sequence>
<keyword evidence="1 2" id="KW-0238">DNA-binding</keyword>
<gene>
    <name evidence="4" type="ORF">Atai01_69390</name>
</gene>
<dbReference type="Gene3D" id="1.10.357.10">
    <property type="entry name" value="Tetracycline Repressor, domain 2"/>
    <property type="match status" value="1"/>
</dbReference>
<dbReference type="EMBL" id="BSTI01000022">
    <property type="protein sequence ID" value="GLY70320.1"/>
    <property type="molecule type" value="Genomic_DNA"/>
</dbReference>
<dbReference type="Pfam" id="PF00440">
    <property type="entry name" value="TetR_N"/>
    <property type="match status" value="1"/>
</dbReference>
<feature type="DNA-binding region" description="H-T-H motif" evidence="2">
    <location>
        <begin position="40"/>
        <end position="59"/>
    </location>
</feature>
<dbReference type="InterPro" id="IPR009057">
    <property type="entry name" value="Homeodomain-like_sf"/>
</dbReference>
<dbReference type="GO" id="GO:0003700">
    <property type="term" value="F:DNA-binding transcription factor activity"/>
    <property type="evidence" value="ECO:0007669"/>
    <property type="project" value="TreeGrafter"/>
</dbReference>
<protein>
    <submittedName>
        <fullName evidence="4">TetR family transcriptional regulator</fullName>
    </submittedName>
</protein>
<dbReference type="InterPro" id="IPR001647">
    <property type="entry name" value="HTH_TetR"/>
</dbReference>
<comment type="caution">
    <text evidence="4">The sequence shown here is derived from an EMBL/GenBank/DDBJ whole genome shotgun (WGS) entry which is preliminary data.</text>
</comment>
<dbReference type="InterPro" id="IPR041583">
    <property type="entry name" value="TetR_C_31"/>
</dbReference>
<dbReference type="InterPro" id="IPR050109">
    <property type="entry name" value="HTH-type_TetR-like_transc_reg"/>
</dbReference>
<evidence type="ECO:0000313" key="5">
    <source>
        <dbReference type="Proteomes" id="UP001165136"/>
    </source>
</evidence>
<feature type="domain" description="HTH tetR-type" evidence="3">
    <location>
        <begin position="17"/>
        <end position="77"/>
    </location>
</feature>
<evidence type="ECO:0000256" key="2">
    <source>
        <dbReference type="PROSITE-ProRule" id="PRU00335"/>
    </source>
</evidence>